<evidence type="ECO:0000313" key="2">
    <source>
        <dbReference type="EMBL" id="CUH80965.1"/>
    </source>
</evidence>
<keyword evidence="3" id="KW-1185">Reference proteome</keyword>
<dbReference type="STRING" id="928856.SAMN04488049_104350"/>
<dbReference type="AlphaFoldDB" id="A0A0P1GHB8"/>
<feature type="signal peptide" evidence="1">
    <location>
        <begin position="1"/>
        <end position="27"/>
    </location>
</feature>
<sequence>MSDYQKKSACISAFALALCLVPGLSFAEWERTPGGLRLSGEIHEDGRTGFLVAFWAAALEEPRHAPIGLWLASDGGDEAEAFRLATVLAEAQETGVRIATVVPEGHRCSGACNILFSVGDERFRMEPGSDLLVTSD</sequence>
<evidence type="ECO:0000256" key="1">
    <source>
        <dbReference type="SAM" id="SignalP"/>
    </source>
</evidence>
<feature type="chain" id="PRO_5006063441" evidence="1">
    <location>
        <begin position="28"/>
        <end position="136"/>
    </location>
</feature>
<dbReference type="SUPFAM" id="SSF52096">
    <property type="entry name" value="ClpP/crotonase"/>
    <property type="match status" value="1"/>
</dbReference>
<dbReference type="RefSeq" id="WP_058291173.1">
    <property type="nucleotide sequence ID" value="NZ_CYSD01000041.1"/>
</dbReference>
<dbReference type="InterPro" id="IPR029045">
    <property type="entry name" value="ClpP/crotonase-like_dom_sf"/>
</dbReference>
<organism evidence="2 3">
    <name type="scientific">Tritonibacter multivorans</name>
    <dbReference type="NCBI Taxonomy" id="928856"/>
    <lineage>
        <taxon>Bacteria</taxon>
        <taxon>Pseudomonadati</taxon>
        <taxon>Pseudomonadota</taxon>
        <taxon>Alphaproteobacteria</taxon>
        <taxon>Rhodobacterales</taxon>
        <taxon>Paracoccaceae</taxon>
        <taxon>Tritonibacter</taxon>
    </lineage>
</organism>
<accession>A0A0P1GHB8</accession>
<dbReference type="EMBL" id="CYSD01000041">
    <property type="protein sequence ID" value="CUH80965.1"/>
    <property type="molecule type" value="Genomic_DNA"/>
</dbReference>
<proteinExistence type="predicted"/>
<gene>
    <name evidence="2" type="ORF">TRM7557_03157</name>
</gene>
<protein>
    <submittedName>
        <fullName evidence="2">Uncharacterized protein</fullName>
    </submittedName>
</protein>
<reference evidence="2 3" key="1">
    <citation type="submission" date="2015-09" db="EMBL/GenBank/DDBJ databases">
        <authorList>
            <consortium name="Swine Surveillance"/>
        </authorList>
    </citation>
    <scope>NUCLEOTIDE SEQUENCE [LARGE SCALE GENOMIC DNA]</scope>
    <source>
        <strain evidence="2 3">CECT 7557</strain>
    </source>
</reference>
<dbReference type="OrthoDB" id="7862497at2"/>
<dbReference type="Proteomes" id="UP000052022">
    <property type="component" value="Unassembled WGS sequence"/>
</dbReference>
<name>A0A0P1GHB8_9RHOB</name>
<evidence type="ECO:0000313" key="3">
    <source>
        <dbReference type="Proteomes" id="UP000052022"/>
    </source>
</evidence>
<keyword evidence="1" id="KW-0732">Signal</keyword>